<evidence type="ECO:0000313" key="3">
    <source>
        <dbReference type="Proteomes" id="UP001595906"/>
    </source>
</evidence>
<gene>
    <name evidence="2" type="ORF">ACFOW1_02370</name>
</gene>
<protein>
    <submittedName>
        <fullName evidence="2">Uncharacterized protein</fullName>
    </submittedName>
</protein>
<dbReference type="RefSeq" id="WP_379012075.1">
    <property type="nucleotide sequence ID" value="NZ_JBHSDC010000002.1"/>
</dbReference>
<reference evidence="3" key="1">
    <citation type="journal article" date="2019" name="Int. J. Syst. Evol. Microbiol.">
        <title>The Global Catalogue of Microorganisms (GCM) 10K type strain sequencing project: providing services to taxonomists for standard genome sequencing and annotation.</title>
        <authorList>
            <consortium name="The Broad Institute Genomics Platform"/>
            <consortium name="The Broad Institute Genome Sequencing Center for Infectious Disease"/>
            <person name="Wu L."/>
            <person name="Ma J."/>
        </authorList>
    </citation>
    <scope>NUCLEOTIDE SEQUENCE [LARGE SCALE GENOMIC DNA]</scope>
    <source>
        <strain evidence="3">CECT 8010</strain>
    </source>
</reference>
<sequence length="145" mass="16933">MDLKELYKRATLYPSVITIIATIVFVTIDNYNYKSEWMTGEAFSGFEIIMAFFYCIFISALILPIFLNSYSIISQNRVFNFLSWFLLPMSLIVVVITHEVKYYLEYSHHFDSSLIAVIILNLPFLTALVWTYCSYIKHQKVGNLP</sequence>
<feature type="transmembrane region" description="Helical" evidence="1">
    <location>
        <begin position="48"/>
        <end position="67"/>
    </location>
</feature>
<feature type="transmembrane region" description="Helical" evidence="1">
    <location>
        <begin position="112"/>
        <end position="133"/>
    </location>
</feature>
<evidence type="ECO:0000256" key="1">
    <source>
        <dbReference type="SAM" id="Phobius"/>
    </source>
</evidence>
<keyword evidence="1" id="KW-1133">Transmembrane helix</keyword>
<comment type="caution">
    <text evidence="2">The sequence shown here is derived from an EMBL/GenBank/DDBJ whole genome shotgun (WGS) entry which is preliminary data.</text>
</comment>
<feature type="transmembrane region" description="Helical" evidence="1">
    <location>
        <begin position="79"/>
        <end position="100"/>
    </location>
</feature>
<dbReference type="EMBL" id="JBHSDC010000002">
    <property type="protein sequence ID" value="MFC4230717.1"/>
    <property type="molecule type" value="Genomic_DNA"/>
</dbReference>
<feature type="transmembrane region" description="Helical" evidence="1">
    <location>
        <begin position="12"/>
        <end position="28"/>
    </location>
</feature>
<dbReference type="Proteomes" id="UP001595906">
    <property type="component" value="Unassembled WGS sequence"/>
</dbReference>
<accession>A0ABV8PRM6</accession>
<keyword evidence="1" id="KW-0812">Transmembrane</keyword>
<keyword evidence="1" id="KW-0472">Membrane</keyword>
<proteinExistence type="predicted"/>
<name>A0ABV8PRM6_9BACT</name>
<keyword evidence="3" id="KW-1185">Reference proteome</keyword>
<evidence type="ECO:0000313" key="2">
    <source>
        <dbReference type="EMBL" id="MFC4230717.1"/>
    </source>
</evidence>
<organism evidence="2 3">
    <name type="scientific">Parasediminibacterium paludis</name>
    <dbReference type="NCBI Taxonomy" id="908966"/>
    <lineage>
        <taxon>Bacteria</taxon>
        <taxon>Pseudomonadati</taxon>
        <taxon>Bacteroidota</taxon>
        <taxon>Chitinophagia</taxon>
        <taxon>Chitinophagales</taxon>
        <taxon>Chitinophagaceae</taxon>
        <taxon>Parasediminibacterium</taxon>
    </lineage>
</organism>